<name>A0ABQ5KGS8_9EUKA</name>
<gene>
    <name evidence="1" type="ORF">ADUPG1_006084</name>
</gene>
<sequence>MTEDMEHMFQPFHSLPSFGPLYPPSFPPRSSLLDSSQYGIGSIDSGISSPIVPAISAVPISPTGCAPDQLNGGIDDAEEEDTLSVSIDVDAQRVKRGNFPIPFTDWTTGSAFPVPSCSCPPHDSCSIRNVNTTNDNAPVHTEFIGLFYVNE</sequence>
<keyword evidence="2" id="KW-1185">Reference proteome</keyword>
<comment type="caution">
    <text evidence="1">The sequence shown here is derived from an EMBL/GenBank/DDBJ whole genome shotgun (WGS) entry which is preliminary data.</text>
</comment>
<protein>
    <submittedName>
        <fullName evidence="1">Uncharacterized protein</fullName>
    </submittedName>
</protein>
<dbReference type="Proteomes" id="UP001057375">
    <property type="component" value="Unassembled WGS sequence"/>
</dbReference>
<proteinExistence type="predicted"/>
<dbReference type="EMBL" id="BQXS01009723">
    <property type="protein sequence ID" value="GKT31714.1"/>
    <property type="molecule type" value="Genomic_DNA"/>
</dbReference>
<organism evidence="1 2">
    <name type="scientific">Aduncisulcus paluster</name>
    <dbReference type="NCBI Taxonomy" id="2918883"/>
    <lineage>
        <taxon>Eukaryota</taxon>
        <taxon>Metamonada</taxon>
        <taxon>Carpediemonas-like organisms</taxon>
        <taxon>Aduncisulcus</taxon>
    </lineage>
</organism>
<accession>A0ABQ5KGS8</accession>
<evidence type="ECO:0000313" key="2">
    <source>
        <dbReference type="Proteomes" id="UP001057375"/>
    </source>
</evidence>
<reference evidence="1" key="1">
    <citation type="submission" date="2022-03" db="EMBL/GenBank/DDBJ databases">
        <title>Draft genome sequence of Aduncisulcus paluster, a free-living microaerophilic Fornicata.</title>
        <authorList>
            <person name="Yuyama I."/>
            <person name="Kume K."/>
            <person name="Tamura T."/>
            <person name="Inagaki Y."/>
            <person name="Hashimoto T."/>
        </authorList>
    </citation>
    <scope>NUCLEOTIDE SEQUENCE</scope>
    <source>
        <strain evidence="1">NY0171</strain>
    </source>
</reference>
<evidence type="ECO:0000313" key="1">
    <source>
        <dbReference type="EMBL" id="GKT31714.1"/>
    </source>
</evidence>